<organism evidence="1 2">
    <name type="scientific">Chryseobacterium scophthalmum</name>
    <dbReference type="NCBI Taxonomy" id="59733"/>
    <lineage>
        <taxon>Bacteria</taxon>
        <taxon>Pseudomonadati</taxon>
        <taxon>Bacteroidota</taxon>
        <taxon>Flavobacteriia</taxon>
        <taxon>Flavobacteriales</taxon>
        <taxon>Weeksellaceae</taxon>
        <taxon>Chryseobacterium group</taxon>
        <taxon>Chryseobacterium</taxon>
    </lineage>
</organism>
<reference evidence="2" key="1">
    <citation type="submission" date="2016-12" db="EMBL/GenBank/DDBJ databases">
        <authorList>
            <person name="Varghese N."/>
            <person name="Submissions S."/>
        </authorList>
    </citation>
    <scope>NUCLEOTIDE SEQUENCE [LARGE SCALE GENOMIC DNA]</scope>
    <source>
        <strain evidence="2">DSM 16779</strain>
    </source>
</reference>
<dbReference type="AlphaFoldDB" id="A0A1N6EJ06"/>
<accession>A0A1N6EJ06</accession>
<gene>
    <name evidence="1" type="ORF">SAMN05421769_0423</name>
</gene>
<evidence type="ECO:0000313" key="2">
    <source>
        <dbReference type="Proteomes" id="UP000184782"/>
    </source>
</evidence>
<dbReference type="Proteomes" id="UP000184782">
    <property type="component" value="Unassembled WGS sequence"/>
</dbReference>
<dbReference type="OrthoDB" id="1259571at2"/>
<dbReference type="STRING" id="59733.SAMN05421769_0423"/>
<name>A0A1N6EJ06_9FLAO</name>
<protein>
    <submittedName>
        <fullName evidence="1">Uncharacterized protein</fullName>
    </submittedName>
</protein>
<sequence length="187" mass="21686">MATRDVIEKKINEISDGGNNSAAEMRGVLTDLLDYTENTDTNGQLPLFEFWEETPVKDDKNNGSLWYSFRGIEKAYANLTFRLLINESNATNFIFRLDDKIMEVLSTFFQQPMSEIQQAMSFVVSLTDTTGKRIPRIWVLFIQMEKDRLILILKKDGTTNDRTQQGDEIFTSIQFHCPPFNFDFDKK</sequence>
<keyword evidence="2" id="KW-1185">Reference proteome</keyword>
<dbReference type="RefSeq" id="WP_074228330.1">
    <property type="nucleotide sequence ID" value="NZ_FSRQ01000001.1"/>
</dbReference>
<proteinExistence type="predicted"/>
<dbReference type="EMBL" id="FSRQ01000001">
    <property type="protein sequence ID" value="SIN82998.1"/>
    <property type="molecule type" value="Genomic_DNA"/>
</dbReference>
<evidence type="ECO:0000313" key="1">
    <source>
        <dbReference type="EMBL" id="SIN82998.1"/>
    </source>
</evidence>